<keyword evidence="3" id="KW-1185">Reference proteome</keyword>
<evidence type="ECO:0000313" key="2">
    <source>
        <dbReference type="EMBL" id="CAI6335301.1"/>
    </source>
</evidence>
<gene>
    <name evidence="2" type="ORF">PDIGIT_LOCUS8381</name>
</gene>
<sequence length="278" mass="32395">MWVFASVSGIVCAGRYYYTQESPFSSCLPPDNRQIPATSTAKTNKSQNLSSSIQNEPENCPEREFKYFMDLPRELRDLIYWQSFLDLLGRDRALWQPGILSVGNKQVRTEAAQIYLKTIDFFVFYAPVQIEQHLKYLELENPKSLVRGLSFGLFPCAHENPCYQPNSRRSFNYAGHYINLRRLRLVCHRIFCSRYLEEPIGPKIPVETSMEYLGLRALLECKKLEYIQLEADSAEEIMDSLFKKIAFWLKENLPMGKDSVKVWQYSKDNTGENPWTLL</sequence>
<comment type="caution">
    <text evidence="2">The sequence shown here is derived from an EMBL/GenBank/DDBJ whole genome shotgun (WGS) entry which is preliminary data.</text>
</comment>
<reference evidence="2" key="1">
    <citation type="submission" date="2023-01" db="EMBL/GenBank/DDBJ databases">
        <authorList>
            <person name="Van Ghelder C."/>
            <person name="Rancurel C."/>
        </authorList>
    </citation>
    <scope>NUCLEOTIDE SEQUENCE</scope>
    <source>
        <strain evidence="2">CNCM I-4278</strain>
    </source>
</reference>
<feature type="region of interest" description="Disordered" evidence="1">
    <location>
        <begin position="29"/>
        <end position="57"/>
    </location>
</feature>
<dbReference type="EMBL" id="CAOQHR010000005">
    <property type="protein sequence ID" value="CAI6335301.1"/>
    <property type="molecule type" value="Genomic_DNA"/>
</dbReference>
<proteinExistence type="predicted"/>
<organism evidence="2 3">
    <name type="scientific">Periconia digitata</name>
    <dbReference type="NCBI Taxonomy" id="1303443"/>
    <lineage>
        <taxon>Eukaryota</taxon>
        <taxon>Fungi</taxon>
        <taxon>Dikarya</taxon>
        <taxon>Ascomycota</taxon>
        <taxon>Pezizomycotina</taxon>
        <taxon>Dothideomycetes</taxon>
        <taxon>Pleosporomycetidae</taxon>
        <taxon>Pleosporales</taxon>
        <taxon>Massarineae</taxon>
        <taxon>Periconiaceae</taxon>
        <taxon>Periconia</taxon>
    </lineage>
</organism>
<protein>
    <submittedName>
        <fullName evidence="2">Uncharacterized protein</fullName>
    </submittedName>
</protein>
<evidence type="ECO:0000313" key="3">
    <source>
        <dbReference type="Proteomes" id="UP001152607"/>
    </source>
</evidence>
<accession>A0A9W4XRW8</accession>
<name>A0A9W4XRW8_9PLEO</name>
<evidence type="ECO:0000256" key="1">
    <source>
        <dbReference type="SAM" id="MobiDB-lite"/>
    </source>
</evidence>
<feature type="compositionally biased region" description="Polar residues" evidence="1">
    <location>
        <begin position="35"/>
        <end position="57"/>
    </location>
</feature>
<dbReference type="Proteomes" id="UP001152607">
    <property type="component" value="Unassembled WGS sequence"/>
</dbReference>
<dbReference type="AlphaFoldDB" id="A0A9W4XRW8"/>